<proteinExistence type="predicted"/>
<dbReference type="AlphaFoldDB" id="A0A367LMJ0"/>
<dbReference type="EMBL" id="LKCN02000002">
    <property type="protein sequence ID" value="RCI15610.1"/>
    <property type="molecule type" value="Genomic_DNA"/>
</dbReference>
<sequence length="224" mass="24205">MASIIELITVTFKPDLQPSPGHPPSSFVSSVCDQIGRVPGVVALHHGGVQERPSDWMLAVRWRSPAHLDGFLASAERTAWLARLHAVSKRDVIRRLSLAGRPVDALSAPCTEVFFALGTDGDFVHGRLKPFVEALEAEAMHGFHASAWGPLELVACHGDEQQPPSSDASAAAAMLIGWDSKEAHLAHRGDGKAIDRHIQIVRDGRKAVEVCHVKMTVSMAPNQL</sequence>
<gene>
    <name evidence="1" type="ORF">L249_3432</name>
</gene>
<dbReference type="OrthoDB" id="3830579at2759"/>
<accession>A0A367LMJ0</accession>
<dbReference type="STRING" id="1330021.A0A367LMJ0"/>
<protein>
    <recommendedName>
        <fullName evidence="3">ABM domain-containing protein</fullName>
    </recommendedName>
</protein>
<evidence type="ECO:0000313" key="2">
    <source>
        <dbReference type="Proteomes" id="UP000253664"/>
    </source>
</evidence>
<name>A0A367LMJ0_9HYPO</name>
<keyword evidence="2" id="KW-1185">Reference proteome</keyword>
<dbReference type="Proteomes" id="UP000253664">
    <property type="component" value="Unassembled WGS sequence"/>
</dbReference>
<evidence type="ECO:0000313" key="1">
    <source>
        <dbReference type="EMBL" id="RCI15610.1"/>
    </source>
</evidence>
<evidence type="ECO:0008006" key="3">
    <source>
        <dbReference type="Google" id="ProtNLM"/>
    </source>
</evidence>
<dbReference type="InterPro" id="IPR011008">
    <property type="entry name" value="Dimeric_a/b-barrel"/>
</dbReference>
<reference evidence="1 2" key="1">
    <citation type="journal article" date="2015" name="BMC Genomics">
        <title>Insights from the genome of Ophiocordyceps polyrhachis-furcata to pathogenicity and host specificity in insect fungi.</title>
        <authorList>
            <person name="Wichadakul D."/>
            <person name="Kobmoo N."/>
            <person name="Ingsriswang S."/>
            <person name="Tangphatsornruang S."/>
            <person name="Chantasingh D."/>
            <person name="Luangsa-ard J.J."/>
            <person name="Eurwilaichitr L."/>
        </authorList>
    </citation>
    <scope>NUCLEOTIDE SEQUENCE [LARGE SCALE GENOMIC DNA]</scope>
    <source>
        <strain evidence="1 2">BCC 54312</strain>
    </source>
</reference>
<comment type="caution">
    <text evidence="1">The sequence shown here is derived from an EMBL/GenBank/DDBJ whole genome shotgun (WGS) entry which is preliminary data.</text>
</comment>
<organism evidence="1 2">
    <name type="scientific">Ophiocordyceps polyrhachis-furcata BCC 54312</name>
    <dbReference type="NCBI Taxonomy" id="1330021"/>
    <lineage>
        <taxon>Eukaryota</taxon>
        <taxon>Fungi</taxon>
        <taxon>Dikarya</taxon>
        <taxon>Ascomycota</taxon>
        <taxon>Pezizomycotina</taxon>
        <taxon>Sordariomycetes</taxon>
        <taxon>Hypocreomycetidae</taxon>
        <taxon>Hypocreales</taxon>
        <taxon>Ophiocordycipitaceae</taxon>
        <taxon>Ophiocordyceps</taxon>
    </lineage>
</organism>
<dbReference type="SUPFAM" id="SSF54909">
    <property type="entry name" value="Dimeric alpha+beta barrel"/>
    <property type="match status" value="1"/>
</dbReference>